<evidence type="ECO:0000256" key="4">
    <source>
        <dbReference type="ARBA" id="ARBA00023027"/>
    </source>
</evidence>
<gene>
    <name evidence="8" type="ORF">QQ008_20005</name>
</gene>
<dbReference type="InterPro" id="IPR000683">
    <property type="entry name" value="Gfo/Idh/MocA-like_OxRdtase_N"/>
</dbReference>
<proteinExistence type="inferred from homology"/>
<keyword evidence="5" id="KW-0326">Glycosidase</keyword>
<keyword evidence="3" id="KW-0378">Hydrolase</keyword>
<feature type="domain" description="Rhodanese" evidence="7">
    <location>
        <begin position="83"/>
        <end position="140"/>
    </location>
</feature>
<sequence>MKPNKGNINRRHFLRASALTSAFLGLSPTALKANNKELIKEHLERISQSSTANGKSVMGLKVPPIEQLRVAFIGLGNRGSGHAKRINALAPKAKIVAICDIRKEQANKTADFLINNGQKKLTIYSGKPEAWKEMVRRDDIDLVIISTPWEDHVPMSVYSMQQGKHVAVEVPSAYKLEDCWKLVDTAEETQRNCIMLENVCYGNEELWILNMVNEGVFGTLTYAEAAYIHDLRKGLFNDKYYNKWRIRHHLATDGNLYPTHGLGPVAQYLGIGRGDRFDHLVSMSSLQASLTEYSSSVQADNEFYNRSDFAHGDMNNSLIKTHLGRTILLQHDVVTARPYSRINALAGTKAYHEGYPSRLSLKDKGGHSWLSDIDYKEMRERFNHPVWDKLKNEIAQHGGHGGMDFVMLYRLVDHFNKGLPLDMDVYDGVDWSVITPLSATSVQLGSIPVKFPDFTRGKWKEKRILEILKS</sequence>
<accession>A0ABT8KU22</accession>
<name>A0ABT8KU22_9BACT</name>
<evidence type="ECO:0000256" key="6">
    <source>
        <dbReference type="SAM" id="SignalP"/>
    </source>
</evidence>
<dbReference type="RefSeq" id="WP_346753707.1">
    <property type="nucleotide sequence ID" value="NZ_JAUJEA010000008.1"/>
</dbReference>
<dbReference type="Gene3D" id="3.40.50.720">
    <property type="entry name" value="NAD(P)-binding Rossmann-like Domain"/>
    <property type="match status" value="1"/>
</dbReference>
<evidence type="ECO:0000313" key="8">
    <source>
        <dbReference type="EMBL" id="MDN5203684.1"/>
    </source>
</evidence>
<evidence type="ECO:0000259" key="7">
    <source>
        <dbReference type="PROSITE" id="PS50206"/>
    </source>
</evidence>
<dbReference type="PANTHER" id="PTHR43818">
    <property type="entry name" value="BCDNA.GH03377"/>
    <property type="match status" value="1"/>
</dbReference>
<evidence type="ECO:0000256" key="5">
    <source>
        <dbReference type="ARBA" id="ARBA00023295"/>
    </source>
</evidence>
<dbReference type="InterPro" id="IPR050463">
    <property type="entry name" value="Gfo/Idh/MocA_oxidrdct_glycsds"/>
</dbReference>
<comment type="caution">
    <text evidence="8">The sequence shown here is derived from an EMBL/GenBank/DDBJ whole genome shotgun (WGS) entry which is preliminary data.</text>
</comment>
<protein>
    <submittedName>
        <fullName evidence="8">Gfo/Idh/MocA family oxidoreductase</fullName>
    </submittedName>
</protein>
<dbReference type="PROSITE" id="PS51318">
    <property type="entry name" value="TAT"/>
    <property type="match status" value="1"/>
</dbReference>
<dbReference type="InterPro" id="IPR049303">
    <property type="entry name" value="Glyco_hydro_109_C"/>
</dbReference>
<evidence type="ECO:0000256" key="3">
    <source>
        <dbReference type="ARBA" id="ARBA00022801"/>
    </source>
</evidence>
<keyword evidence="4" id="KW-0520">NAD</keyword>
<feature type="chain" id="PRO_5046509368" evidence="6">
    <location>
        <begin position="33"/>
        <end position="470"/>
    </location>
</feature>
<dbReference type="InterPro" id="IPR001763">
    <property type="entry name" value="Rhodanese-like_dom"/>
</dbReference>
<dbReference type="Gene3D" id="3.30.360.10">
    <property type="entry name" value="Dihydrodipicolinate Reductase, domain 2"/>
    <property type="match status" value="1"/>
</dbReference>
<comment type="similarity">
    <text evidence="2">Belongs to the Gfo/Idh/MocA family. Glycosyl hydrolase 109 subfamily.</text>
</comment>
<dbReference type="Proteomes" id="UP001172082">
    <property type="component" value="Unassembled WGS sequence"/>
</dbReference>
<dbReference type="InterPro" id="IPR036291">
    <property type="entry name" value="NAD(P)-bd_dom_sf"/>
</dbReference>
<keyword evidence="6" id="KW-0732">Signal</keyword>
<evidence type="ECO:0000313" key="9">
    <source>
        <dbReference type="Proteomes" id="UP001172082"/>
    </source>
</evidence>
<keyword evidence="9" id="KW-1185">Reference proteome</keyword>
<dbReference type="SUPFAM" id="SSF51735">
    <property type="entry name" value="NAD(P)-binding Rossmann-fold domains"/>
    <property type="match status" value="1"/>
</dbReference>
<feature type="signal peptide" evidence="6">
    <location>
        <begin position="1"/>
        <end position="32"/>
    </location>
</feature>
<dbReference type="PROSITE" id="PS50206">
    <property type="entry name" value="RHODANESE_3"/>
    <property type="match status" value="1"/>
</dbReference>
<dbReference type="PANTHER" id="PTHR43818:SF1">
    <property type="entry name" value="GLYCOSYL HYDROLASE FAMILY 109 PROTEIN"/>
    <property type="match status" value="1"/>
</dbReference>
<dbReference type="Pfam" id="PF21252">
    <property type="entry name" value="Glyco_hydro_109_C"/>
    <property type="match status" value="1"/>
</dbReference>
<reference evidence="8" key="1">
    <citation type="submission" date="2023-06" db="EMBL/GenBank/DDBJ databases">
        <title>Genomic of Parafulvivirga corallium.</title>
        <authorList>
            <person name="Wang G."/>
        </authorList>
    </citation>
    <scope>NUCLEOTIDE SEQUENCE</scope>
    <source>
        <strain evidence="8">BMA10</strain>
    </source>
</reference>
<evidence type="ECO:0000256" key="2">
    <source>
        <dbReference type="ARBA" id="ARBA00009329"/>
    </source>
</evidence>
<organism evidence="8 9">
    <name type="scientific">Splendidivirga corallicola</name>
    <dbReference type="NCBI Taxonomy" id="3051826"/>
    <lineage>
        <taxon>Bacteria</taxon>
        <taxon>Pseudomonadati</taxon>
        <taxon>Bacteroidota</taxon>
        <taxon>Cytophagia</taxon>
        <taxon>Cytophagales</taxon>
        <taxon>Splendidivirgaceae</taxon>
        <taxon>Splendidivirga</taxon>
    </lineage>
</organism>
<dbReference type="EMBL" id="JAUJEA010000008">
    <property type="protein sequence ID" value="MDN5203684.1"/>
    <property type="molecule type" value="Genomic_DNA"/>
</dbReference>
<evidence type="ECO:0000256" key="1">
    <source>
        <dbReference type="ARBA" id="ARBA00001911"/>
    </source>
</evidence>
<comment type="cofactor">
    <cofactor evidence="1">
        <name>NAD(+)</name>
        <dbReference type="ChEBI" id="CHEBI:57540"/>
    </cofactor>
</comment>
<dbReference type="InterPro" id="IPR006311">
    <property type="entry name" value="TAT_signal"/>
</dbReference>
<dbReference type="Pfam" id="PF01408">
    <property type="entry name" value="GFO_IDH_MocA"/>
    <property type="match status" value="1"/>
</dbReference>